<dbReference type="InterPro" id="IPR032004">
    <property type="entry name" value="DUF4790"/>
</dbReference>
<sequence>MEDNMPIDRKSRVTAMRKTMNFDRHSTMRMSGFLRDTGSLNFPNLDTSMQLTQFKTRSSNERFEIQERTKVRRGDDADVISRFPSYTKFKVNYSFVCHQRYSKACRDYEAQFQREIANLIDFQCSAVEMVSLIRNMTYCTLWPPMHNHAELKYTDANFFQLTKKEKTRYDKIMSTGIQ</sequence>
<evidence type="ECO:0000313" key="2">
    <source>
        <dbReference type="Proteomes" id="UP001500889"/>
    </source>
</evidence>
<keyword evidence="2" id="KW-1185">Reference proteome</keyword>
<organism evidence="1 2">
    <name type="scientific">Drosophila madeirensis</name>
    <name type="common">Fruit fly</name>
    <dbReference type="NCBI Taxonomy" id="30013"/>
    <lineage>
        <taxon>Eukaryota</taxon>
        <taxon>Metazoa</taxon>
        <taxon>Ecdysozoa</taxon>
        <taxon>Arthropoda</taxon>
        <taxon>Hexapoda</taxon>
        <taxon>Insecta</taxon>
        <taxon>Pterygota</taxon>
        <taxon>Neoptera</taxon>
        <taxon>Endopterygota</taxon>
        <taxon>Diptera</taxon>
        <taxon>Brachycera</taxon>
        <taxon>Muscomorpha</taxon>
        <taxon>Ephydroidea</taxon>
        <taxon>Drosophilidae</taxon>
        <taxon>Drosophila</taxon>
        <taxon>Sophophora</taxon>
    </lineage>
</organism>
<reference evidence="1 2" key="1">
    <citation type="submission" date="2024-02" db="EMBL/GenBank/DDBJ databases">
        <title>A chromosome-level genome assembly of Drosophila madeirensis, a fruit fly species endemic to Madeira island.</title>
        <authorList>
            <person name="Tomihara K."/>
            <person name="Llopart A."/>
            <person name="Yamamoto D."/>
        </authorList>
    </citation>
    <scope>NUCLEOTIDE SEQUENCE [LARGE SCALE GENOMIC DNA]</scope>
    <source>
        <strain evidence="1 2">RF1</strain>
    </source>
</reference>
<accession>A0AAU9ERE1</accession>
<evidence type="ECO:0000313" key="1">
    <source>
        <dbReference type="EMBL" id="BFF89518.1"/>
    </source>
</evidence>
<dbReference type="EMBL" id="AP029263">
    <property type="protein sequence ID" value="BFF89518.1"/>
    <property type="molecule type" value="Genomic_DNA"/>
</dbReference>
<name>A0AAU9ERE1_DROMD</name>
<dbReference type="AlphaFoldDB" id="A0AAU9ERE1"/>
<protein>
    <submittedName>
        <fullName evidence="1">Uncharacterized protein</fullName>
    </submittedName>
</protein>
<dbReference type="Pfam" id="PF16037">
    <property type="entry name" value="DUF4790"/>
    <property type="match status" value="1"/>
</dbReference>
<gene>
    <name evidence="1" type="ORF">DMAD_08260</name>
</gene>
<proteinExistence type="predicted"/>
<dbReference type="Proteomes" id="UP001500889">
    <property type="component" value="Chromosome O"/>
</dbReference>